<dbReference type="SUPFAM" id="SSF52172">
    <property type="entry name" value="CheY-like"/>
    <property type="match status" value="1"/>
</dbReference>
<keyword evidence="9 18" id="KW-0378">Hydrolase</keyword>
<dbReference type="InterPro" id="IPR001789">
    <property type="entry name" value="Sig_transdc_resp-reg_receiver"/>
</dbReference>
<dbReference type="CDD" id="cd17550">
    <property type="entry name" value="REC_NtrX-like"/>
    <property type="match status" value="1"/>
</dbReference>
<evidence type="ECO:0000256" key="15">
    <source>
        <dbReference type="ARBA" id="ARBA00024535"/>
    </source>
</evidence>
<keyword evidence="4" id="KW-0444">Lipid biosynthesis</keyword>
<dbReference type="InterPro" id="IPR002078">
    <property type="entry name" value="Sigma_54_int"/>
</dbReference>
<comment type="cofactor">
    <cofactor evidence="1">
        <name>Zn(2+)</name>
        <dbReference type="ChEBI" id="CHEBI:29105"/>
    </cofactor>
</comment>
<keyword evidence="10" id="KW-0862">Zinc</keyword>
<organism evidence="18">
    <name type="scientific">hydrothermal vent metagenome</name>
    <dbReference type="NCBI Taxonomy" id="652676"/>
    <lineage>
        <taxon>unclassified sequences</taxon>
        <taxon>metagenomes</taxon>
        <taxon>ecological metagenomes</taxon>
    </lineage>
</organism>
<dbReference type="PROSITE" id="PS50045">
    <property type="entry name" value="SIGMA54_INTERACT_4"/>
    <property type="match status" value="1"/>
</dbReference>
<accession>A0A3B1BZ15</accession>
<dbReference type="GO" id="GO:0103117">
    <property type="term" value="F:UDP-3-O-acyl-N-acetylglucosamine deacetylase activity"/>
    <property type="evidence" value="ECO:0007669"/>
    <property type="project" value="UniProtKB-EC"/>
</dbReference>
<sequence length="716" mass="78367">MKKARIIVVDDEENIRGTLQEILSDEGYQVSCAADGETALRIIQSEAPDLVLLDVWMAGIDGIQTLKMLKNIDPDTEVVMMSGHGNIDTAVKATKIGAFDFIEKPFSLDSILRTVSKALKSRRSRLTKGKKTFSESAHNVERKFIGSSKAMKDARRMIRTASRKPGPTLITGESGIGARFVARMTHSMSGRRDKPFIDITCDSIANEKSFEATLFDGPSKSSGGKLSKFELADGGVIFFDGIEQLAEPLQEKLLKILKSGRVKDSDGKKSIPFNAKIMASIILNAGENAKDIVQQSNLARFLSATTVKLTPLRDRKDDIPELIEQFVEELCDEYGKDITSVGKQALQALVEAPWPGNVRQLKEVMEKAVLACEGTMLLKEHLPLDGLDTQYGLNTNGDTKGMEETDLTLAGYTPGKKAGRKRKKVKSGVTQKTLKNSVVLCGQGLHSGIKTGMILSPLPPNSGIVFGDISSGDQIPALLENVRSTEYATTLSNGRITIKTIEHIMSALHSYGISNLLIKIGDEAPIMDGSALEFCELIENSGVEEQDEMVDEIIIDRKISVGDPDDGPYLCVEPADTFSIRYSLDYPPPIGKQKYEYVHASGGDYKDSVAPARTFGFLRDIKKLEEAGLASGGRLSNVILIDDEKVLNTPLRFPNEPARHKTLDLIGDLYLLGRPIRGHFTAKKSGHTQNVELIKKIMELILDTESDEAKQHAVTS</sequence>
<dbReference type="InterPro" id="IPR011006">
    <property type="entry name" value="CheY-like_superfamily"/>
</dbReference>
<dbReference type="InterPro" id="IPR015870">
    <property type="entry name" value="UDP-acyl_N-AcGlcN_deAcase_N"/>
</dbReference>
<dbReference type="SUPFAM" id="SSF54211">
    <property type="entry name" value="Ribosomal protein S5 domain 2-like"/>
    <property type="match status" value="2"/>
</dbReference>
<keyword evidence="6" id="KW-0441">Lipid A biosynthesis</keyword>
<dbReference type="UniPathway" id="UPA00359">
    <property type="reaction ID" value="UER00478"/>
</dbReference>
<keyword evidence="14" id="KW-0804">Transcription</keyword>
<dbReference type="Pfam" id="PF00072">
    <property type="entry name" value="Response_reg"/>
    <property type="match status" value="1"/>
</dbReference>
<evidence type="ECO:0000256" key="11">
    <source>
        <dbReference type="ARBA" id="ARBA00022840"/>
    </source>
</evidence>
<dbReference type="GO" id="GO:0016020">
    <property type="term" value="C:membrane"/>
    <property type="evidence" value="ECO:0007669"/>
    <property type="project" value="GOC"/>
</dbReference>
<dbReference type="EMBL" id="UOGC01000054">
    <property type="protein sequence ID" value="VAX17553.1"/>
    <property type="molecule type" value="Genomic_DNA"/>
</dbReference>
<dbReference type="GO" id="GO:0005524">
    <property type="term" value="F:ATP binding"/>
    <property type="evidence" value="ECO:0007669"/>
    <property type="project" value="UniProtKB-KW"/>
</dbReference>
<evidence type="ECO:0000256" key="13">
    <source>
        <dbReference type="ARBA" id="ARBA00023098"/>
    </source>
</evidence>
<dbReference type="InterPro" id="IPR011334">
    <property type="entry name" value="UDP-acyl_GlcNac_deAcase_C"/>
</dbReference>
<evidence type="ECO:0000256" key="10">
    <source>
        <dbReference type="ARBA" id="ARBA00022833"/>
    </source>
</evidence>
<keyword evidence="7" id="KW-0479">Metal-binding</keyword>
<evidence type="ECO:0000313" key="18">
    <source>
        <dbReference type="EMBL" id="VAX17553.1"/>
    </source>
</evidence>
<evidence type="ECO:0000259" key="16">
    <source>
        <dbReference type="PROSITE" id="PS50045"/>
    </source>
</evidence>
<dbReference type="FunFam" id="3.40.50.2300:FF:000018">
    <property type="entry name" value="DNA-binding transcriptional regulator NtrC"/>
    <property type="match status" value="1"/>
</dbReference>
<dbReference type="Pfam" id="PF00158">
    <property type="entry name" value="Sigma54_activat"/>
    <property type="match status" value="1"/>
</dbReference>
<evidence type="ECO:0000256" key="1">
    <source>
        <dbReference type="ARBA" id="ARBA00001947"/>
    </source>
</evidence>
<dbReference type="SUPFAM" id="SSF52540">
    <property type="entry name" value="P-loop containing nucleoside triphosphate hydrolases"/>
    <property type="match status" value="1"/>
</dbReference>
<dbReference type="PROSITE" id="PS50110">
    <property type="entry name" value="RESPONSE_REGULATORY"/>
    <property type="match status" value="1"/>
</dbReference>
<dbReference type="GO" id="GO:0000160">
    <property type="term" value="P:phosphorelay signal transduction system"/>
    <property type="evidence" value="ECO:0007669"/>
    <property type="project" value="InterPro"/>
</dbReference>
<dbReference type="Gene3D" id="3.30.1700.10">
    <property type="entry name" value="lpxc deacetylase, domain 2"/>
    <property type="match status" value="1"/>
</dbReference>
<evidence type="ECO:0000256" key="4">
    <source>
        <dbReference type="ARBA" id="ARBA00022516"/>
    </source>
</evidence>
<proteinExistence type="inferred from homology"/>
<dbReference type="Gene3D" id="3.40.50.300">
    <property type="entry name" value="P-loop containing nucleotide triphosphate hydrolases"/>
    <property type="match status" value="1"/>
</dbReference>
<dbReference type="Pfam" id="PF25601">
    <property type="entry name" value="AAA_lid_14"/>
    <property type="match status" value="1"/>
</dbReference>
<feature type="domain" description="Sigma-54 factor interaction" evidence="16">
    <location>
        <begin position="144"/>
        <end position="370"/>
    </location>
</feature>
<dbReference type="InterPro" id="IPR058031">
    <property type="entry name" value="AAA_lid_NorR"/>
</dbReference>
<comment type="catalytic activity">
    <reaction evidence="15">
        <text>a UDP-3-O-[(3R)-3-hydroxyacyl]-N-acetyl-alpha-D-glucosamine + H2O = a UDP-3-O-[(3R)-3-hydroxyacyl]-alpha-D-glucosamine + acetate</text>
        <dbReference type="Rhea" id="RHEA:67816"/>
        <dbReference type="ChEBI" id="CHEBI:15377"/>
        <dbReference type="ChEBI" id="CHEBI:30089"/>
        <dbReference type="ChEBI" id="CHEBI:137740"/>
        <dbReference type="ChEBI" id="CHEBI:173225"/>
        <dbReference type="EC" id="3.5.1.108"/>
    </reaction>
</comment>
<keyword evidence="11" id="KW-0067">ATP-binding</keyword>
<evidence type="ECO:0000256" key="9">
    <source>
        <dbReference type="ARBA" id="ARBA00022801"/>
    </source>
</evidence>
<evidence type="ECO:0000256" key="12">
    <source>
        <dbReference type="ARBA" id="ARBA00023015"/>
    </source>
</evidence>
<keyword evidence="5" id="KW-0597">Phosphoprotein</keyword>
<reference evidence="18" key="1">
    <citation type="submission" date="2018-06" db="EMBL/GenBank/DDBJ databases">
        <authorList>
            <person name="Zhirakovskaya E."/>
        </authorList>
    </citation>
    <scope>NUCLEOTIDE SEQUENCE</scope>
</reference>
<evidence type="ECO:0000256" key="2">
    <source>
        <dbReference type="ARBA" id="ARBA00005002"/>
    </source>
</evidence>
<dbReference type="PANTHER" id="PTHR32071:SF17">
    <property type="entry name" value="TRANSCRIPTIONAL REGULATOR (NTRC FAMILY)"/>
    <property type="match status" value="1"/>
</dbReference>
<evidence type="ECO:0000256" key="8">
    <source>
        <dbReference type="ARBA" id="ARBA00022741"/>
    </source>
</evidence>
<keyword evidence="8" id="KW-0547">Nucleotide-binding</keyword>
<dbReference type="PANTHER" id="PTHR32071">
    <property type="entry name" value="TRANSCRIPTIONAL REGULATORY PROTEIN"/>
    <property type="match status" value="1"/>
</dbReference>
<dbReference type="InterPro" id="IPR027417">
    <property type="entry name" value="P-loop_NTPase"/>
</dbReference>
<dbReference type="GO" id="GO:0009245">
    <property type="term" value="P:lipid A biosynthetic process"/>
    <property type="evidence" value="ECO:0007669"/>
    <property type="project" value="UniProtKB-KW"/>
</dbReference>
<gene>
    <name evidence="18" type="ORF">MNBD_NITROSPINAE01-969</name>
</gene>
<dbReference type="EC" id="3.5.1.108" evidence="3"/>
<keyword evidence="13" id="KW-0443">Lipid metabolism</keyword>
<evidence type="ECO:0000256" key="7">
    <source>
        <dbReference type="ARBA" id="ARBA00022723"/>
    </source>
</evidence>
<dbReference type="Gene3D" id="3.30.230.20">
    <property type="entry name" value="lpxc deacetylase, domain 1"/>
    <property type="match status" value="1"/>
</dbReference>
<dbReference type="GO" id="GO:0006355">
    <property type="term" value="P:regulation of DNA-templated transcription"/>
    <property type="evidence" value="ECO:0007669"/>
    <property type="project" value="InterPro"/>
</dbReference>
<dbReference type="HAMAP" id="MF_00388">
    <property type="entry name" value="LpxC"/>
    <property type="match status" value="1"/>
</dbReference>
<feature type="domain" description="Response regulatory" evidence="17">
    <location>
        <begin position="5"/>
        <end position="119"/>
    </location>
</feature>
<name>A0A3B1BZ15_9ZZZZ</name>
<dbReference type="AlphaFoldDB" id="A0A3B1BZ15"/>
<keyword evidence="12" id="KW-0805">Transcription regulation</keyword>
<dbReference type="Pfam" id="PF03331">
    <property type="entry name" value="LpxC"/>
    <property type="match status" value="1"/>
</dbReference>
<dbReference type="Gene3D" id="1.10.8.60">
    <property type="match status" value="1"/>
</dbReference>
<comment type="pathway">
    <text evidence="2">Glycolipid biosynthesis; lipid IV(A) biosynthesis; lipid IV(A) from (3R)-3-hydroxytetradecanoyl-[acyl-carrier-protein] and UDP-N-acetyl-alpha-D-glucosamine: step 2/6.</text>
</comment>
<evidence type="ECO:0000256" key="6">
    <source>
        <dbReference type="ARBA" id="ARBA00022556"/>
    </source>
</evidence>
<protein>
    <recommendedName>
        <fullName evidence="3">UDP-3-O-acyl-N-acetylglucosamine deacetylase</fullName>
        <ecNumber evidence="3">3.5.1.108</ecNumber>
    </recommendedName>
</protein>
<dbReference type="InterPro" id="IPR004463">
    <property type="entry name" value="UDP-acyl_GlcNac_deAcase"/>
</dbReference>
<evidence type="ECO:0000259" key="17">
    <source>
        <dbReference type="PROSITE" id="PS50110"/>
    </source>
</evidence>
<evidence type="ECO:0000256" key="3">
    <source>
        <dbReference type="ARBA" id="ARBA00012745"/>
    </source>
</evidence>
<dbReference type="GO" id="GO:0046872">
    <property type="term" value="F:metal ion binding"/>
    <property type="evidence" value="ECO:0007669"/>
    <property type="project" value="UniProtKB-KW"/>
</dbReference>
<evidence type="ECO:0000256" key="14">
    <source>
        <dbReference type="ARBA" id="ARBA00023163"/>
    </source>
</evidence>
<dbReference type="NCBIfam" id="TIGR00325">
    <property type="entry name" value="lpxC"/>
    <property type="match status" value="1"/>
</dbReference>
<dbReference type="Gene3D" id="3.40.50.2300">
    <property type="match status" value="1"/>
</dbReference>
<evidence type="ECO:0000256" key="5">
    <source>
        <dbReference type="ARBA" id="ARBA00022553"/>
    </source>
</evidence>
<dbReference type="CDD" id="cd00009">
    <property type="entry name" value="AAA"/>
    <property type="match status" value="1"/>
</dbReference>
<dbReference type="InterPro" id="IPR020568">
    <property type="entry name" value="Ribosomal_Su5_D2-typ_SF"/>
</dbReference>
<dbReference type="SMART" id="SM00448">
    <property type="entry name" value="REC"/>
    <property type="match status" value="1"/>
</dbReference>